<dbReference type="PROSITE" id="PS50089">
    <property type="entry name" value="ZF_RING_2"/>
    <property type="match status" value="1"/>
</dbReference>
<dbReference type="InterPro" id="IPR017907">
    <property type="entry name" value="Znf_RING_CS"/>
</dbReference>
<dbReference type="EMBL" id="JBCLYO010000013">
    <property type="protein sequence ID" value="KAL0083653.1"/>
    <property type="molecule type" value="Genomic_DNA"/>
</dbReference>
<dbReference type="PROSITE" id="PS00518">
    <property type="entry name" value="ZF_RING_1"/>
    <property type="match status" value="1"/>
</dbReference>
<protein>
    <submittedName>
        <fullName evidence="7">SPX domain-containing protein</fullName>
    </submittedName>
</protein>
<dbReference type="PANTHER" id="PTHR23327">
    <property type="entry name" value="RING FINGER PROTEIN 127"/>
    <property type="match status" value="1"/>
</dbReference>
<keyword evidence="2 4" id="KW-0863">Zinc-finger</keyword>
<dbReference type="InterPro" id="IPR013083">
    <property type="entry name" value="Znf_RING/FYVE/PHD"/>
</dbReference>
<feature type="domain" description="RING-type" evidence="5">
    <location>
        <begin position="287"/>
        <end position="326"/>
    </location>
</feature>
<sequence length="398" mass="46159">MKFAKQLETESEDIPSAWRPYLIQYRTLKKLVAKVADEIENRGLSATFLRETLESDTVILIKELMNLAVHDQERQHMMHAIAEEGLNIKETQNTGEPDEIMDCDEEISTDDPHMKTLVLELEQDDEFFYTLMMEMDLASKLQATTSDKFKLDIDGLESQMAKVVSKNKRTMRSVQKSKQQMTWFMNQIESKRLATKLKSKSSKIAFEQFIGVNTALITMKHYQALNHTAMTKILKKHDKRSGLTASQNFPEIAKVKKFFDQKMAHILCALLTEKLISIILQPEDFSCPVCMWVAWRPIRLVCGHVFCVRCLIKQQRAHMDSCPVCRHPTAVKLASAIDLDLPRQNLLKQYFPKEIKQKRRENEREQAIEDVQAMTGRIYTEEQLMQMQRHPNGKCSIM</sequence>
<name>A0ABR3AVN7_PHYBL</name>
<proteinExistence type="predicted"/>
<evidence type="ECO:0000259" key="5">
    <source>
        <dbReference type="PROSITE" id="PS50089"/>
    </source>
</evidence>
<accession>A0ABR3AVN7</accession>
<dbReference type="PROSITE" id="PS51382">
    <property type="entry name" value="SPX"/>
    <property type="match status" value="1"/>
</dbReference>
<dbReference type="InterPro" id="IPR018957">
    <property type="entry name" value="Znf_C3HC4_RING-type"/>
</dbReference>
<dbReference type="InterPro" id="IPR004331">
    <property type="entry name" value="SPX_dom"/>
</dbReference>
<comment type="caution">
    <text evidence="7">The sequence shown here is derived from an EMBL/GenBank/DDBJ whole genome shotgun (WGS) entry which is preliminary data.</text>
</comment>
<evidence type="ECO:0000313" key="8">
    <source>
        <dbReference type="Proteomes" id="UP001448207"/>
    </source>
</evidence>
<evidence type="ECO:0000256" key="4">
    <source>
        <dbReference type="PROSITE-ProRule" id="PRU00175"/>
    </source>
</evidence>
<keyword evidence="3" id="KW-0862">Zinc</keyword>
<evidence type="ECO:0000256" key="3">
    <source>
        <dbReference type="ARBA" id="ARBA00022833"/>
    </source>
</evidence>
<organism evidence="7 8">
    <name type="scientific">Phycomyces blakesleeanus</name>
    <dbReference type="NCBI Taxonomy" id="4837"/>
    <lineage>
        <taxon>Eukaryota</taxon>
        <taxon>Fungi</taxon>
        <taxon>Fungi incertae sedis</taxon>
        <taxon>Mucoromycota</taxon>
        <taxon>Mucoromycotina</taxon>
        <taxon>Mucoromycetes</taxon>
        <taxon>Mucorales</taxon>
        <taxon>Phycomycetaceae</taxon>
        <taxon>Phycomyces</taxon>
    </lineage>
</organism>
<evidence type="ECO:0000313" key="7">
    <source>
        <dbReference type="EMBL" id="KAL0083653.1"/>
    </source>
</evidence>
<dbReference type="InterPro" id="IPR001841">
    <property type="entry name" value="Znf_RING"/>
</dbReference>
<evidence type="ECO:0000256" key="2">
    <source>
        <dbReference type="ARBA" id="ARBA00022771"/>
    </source>
</evidence>
<dbReference type="Gene3D" id="3.30.40.10">
    <property type="entry name" value="Zinc/RING finger domain, C3HC4 (zinc finger)"/>
    <property type="match status" value="1"/>
</dbReference>
<evidence type="ECO:0000259" key="6">
    <source>
        <dbReference type="PROSITE" id="PS51382"/>
    </source>
</evidence>
<dbReference type="PANTHER" id="PTHR23327:SF51">
    <property type="entry name" value="TRANSCRIPTIONAL REGULATOR OF YEAST FORM ADHERENCE 3"/>
    <property type="match status" value="1"/>
</dbReference>
<evidence type="ECO:0000256" key="1">
    <source>
        <dbReference type="ARBA" id="ARBA00022723"/>
    </source>
</evidence>
<dbReference type="Proteomes" id="UP001448207">
    <property type="component" value="Unassembled WGS sequence"/>
</dbReference>
<gene>
    <name evidence="7" type="ORF">J3Q64DRAFT_1641832</name>
</gene>
<dbReference type="SMART" id="SM00184">
    <property type="entry name" value="RING"/>
    <property type="match status" value="1"/>
</dbReference>
<keyword evidence="1" id="KW-0479">Metal-binding</keyword>
<reference evidence="7 8" key="1">
    <citation type="submission" date="2024-04" db="EMBL/GenBank/DDBJ databases">
        <title>Symmetric and asymmetric DNA N6-adenine methylation regulates different biological responses in Mucorales.</title>
        <authorList>
            <consortium name="Lawrence Berkeley National Laboratory"/>
            <person name="Lax C."/>
            <person name="Mondo S.J."/>
            <person name="Osorio-Concepcion M."/>
            <person name="Muszewska A."/>
            <person name="Corrochano-Luque M."/>
            <person name="Gutierrez G."/>
            <person name="Riley R."/>
            <person name="Lipzen A."/>
            <person name="Guo J."/>
            <person name="Hundley H."/>
            <person name="Amirebrahimi M."/>
            <person name="Ng V."/>
            <person name="Lorenzo-Gutierrez D."/>
            <person name="Binder U."/>
            <person name="Yang J."/>
            <person name="Song Y."/>
            <person name="Canovas D."/>
            <person name="Navarro E."/>
            <person name="Freitag M."/>
            <person name="Gabaldon T."/>
            <person name="Grigoriev I.V."/>
            <person name="Corrochano L.M."/>
            <person name="Nicolas F.E."/>
            <person name="Garre V."/>
        </authorList>
    </citation>
    <scope>NUCLEOTIDE SEQUENCE [LARGE SCALE GENOMIC DNA]</scope>
    <source>
        <strain evidence="7 8">L51</strain>
    </source>
</reference>
<feature type="domain" description="SPX" evidence="6">
    <location>
        <begin position="1"/>
        <end position="251"/>
    </location>
</feature>
<dbReference type="Pfam" id="PF03105">
    <property type="entry name" value="SPX"/>
    <property type="match status" value="1"/>
</dbReference>
<keyword evidence="8" id="KW-1185">Reference proteome</keyword>
<dbReference type="SUPFAM" id="SSF57850">
    <property type="entry name" value="RING/U-box"/>
    <property type="match status" value="1"/>
</dbReference>
<dbReference type="Pfam" id="PF00097">
    <property type="entry name" value="zf-C3HC4"/>
    <property type="match status" value="1"/>
</dbReference>